<gene>
    <name evidence="2" type="ORF">MELIAE_LOCUS3523</name>
</gene>
<evidence type="ECO:0000256" key="1">
    <source>
        <dbReference type="SAM" id="MobiDB-lite"/>
    </source>
</evidence>
<evidence type="ECO:0000313" key="2">
    <source>
        <dbReference type="EMBL" id="CAH0550783.1"/>
    </source>
</evidence>
<protein>
    <submittedName>
        <fullName evidence="2">Uncharacterized protein</fullName>
    </submittedName>
</protein>
<reference evidence="2" key="1">
    <citation type="submission" date="2021-12" db="EMBL/GenBank/DDBJ databases">
        <authorList>
            <person name="King R."/>
        </authorList>
    </citation>
    <scope>NUCLEOTIDE SEQUENCE</scope>
</reference>
<dbReference type="PANTHER" id="PTHR46601:SF1">
    <property type="entry name" value="ADF-H DOMAIN-CONTAINING PROTEIN"/>
    <property type="match status" value="1"/>
</dbReference>
<dbReference type="PANTHER" id="PTHR46601">
    <property type="entry name" value="ULP_PROTEASE DOMAIN-CONTAINING PROTEIN"/>
    <property type="match status" value="1"/>
</dbReference>
<evidence type="ECO:0000313" key="3">
    <source>
        <dbReference type="Proteomes" id="UP001154078"/>
    </source>
</evidence>
<proteinExistence type="predicted"/>
<name>A0A9P0AXM9_BRAAE</name>
<sequence>MPKVPKSLLGSRFRTDRCCNSLFPHPNRKNKGLRKVQEKHLLALNIPVTKNTLKLKICNKCRLSLSKKNEEVKESFSDELTDNEVQSIEPTLESPAPEEDDKEIISDAIDAFNMGLQLIGTSPIQKKKVSQKRYSKRKMETISNVIVEKIFDPSVVTNNVEQKKNDGDHVLKVLKGEFNSTEDRIKKIKILTILKDWSFRKIQHHFPSATTHMVIVAKKTCEEKGILSDPNPKSHPSLEEDVVNLIVSFYELDEYSRIMPGKKDYVSVKVNGERTQVQKRLLLINLRELFQLYTEKYPQKKCSFSKFAALRPKHCVLIGASGTHSVCVCAIHENVKLLIEGSNIKNLTANSPNPMRTYHDFLKRMVCVVQSDNCFFGTCSGCPGATPLIQELENLFEENFIEEITYRQWTNVDRTTLQLMISPSDDYLEKLQTSLQKLLLHSFLVKKQNEFINIKKEELNKNECIVVCDFSENYAFVIQDSVQGVHWNNNQATVHPFAIYFRNDDGQISIKSFVVISECLHHDTIAVYAFQKKLIDFIKKNLNHITKITYFSDGASAQYKNKKNFANLTHHVKDFGLAAEWHFFPTSHGKGACDGLGGTLKRLAARTSLQRVSNPIQTPEELFEWASESLPNISVTFVKNHEYDEAKKKLEIRFTKAVTVKGTLSYHCIIPITEKKAIVKHFSLEKQSIKVKIIK</sequence>
<dbReference type="EMBL" id="OV121133">
    <property type="protein sequence ID" value="CAH0550783.1"/>
    <property type="molecule type" value="Genomic_DNA"/>
</dbReference>
<keyword evidence="3" id="KW-1185">Reference proteome</keyword>
<accession>A0A9P0AXM9</accession>
<organism evidence="2 3">
    <name type="scientific">Brassicogethes aeneus</name>
    <name type="common">Rape pollen beetle</name>
    <name type="synonym">Meligethes aeneus</name>
    <dbReference type="NCBI Taxonomy" id="1431903"/>
    <lineage>
        <taxon>Eukaryota</taxon>
        <taxon>Metazoa</taxon>
        <taxon>Ecdysozoa</taxon>
        <taxon>Arthropoda</taxon>
        <taxon>Hexapoda</taxon>
        <taxon>Insecta</taxon>
        <taxon>Pterygota</taxon>
        <taxon>Neoptera</taxon>
        <taxon>Endopterygota</taxon>
        <taxon>Coleoptera</taxon>
        <taxon>Polyphaga</taxon>
        <taxon>Cucujiformia</taxon>
        <taxon>Nitidulidae</taxon>
        <taxon>Meligethinae</taxon>
        <taxon>Brassicogethes</taxon>
    </lineage>
</organism>
<dbReference type="AlphaFoldDB" id="A0A9P0AXM9"/>
<feature type="region of interest" description="Disordered" evidence="1">
    <location>
        <begin position="74"/>
        <end position="100"/>
    </location>
</feature>
<dbReference type="OrthoDB" id="7700504at2759"/>
<dbReference type="Proteomes" id="UP001154078">
    <property type="component" value="Chromosome 2"/>
</dbReference>